<dbReference type="STRING" id="454006.SAMN05421825_3169"/>
<protein>
    <submittedName>
        <fullName evidence="1">Uncharacterized protein</fullName>
    </submittedName>
</protein>
<dbReference type="OrthoDB" id="1454694at2"/>
<name>A0A1G7TMT9_9FLAO</name>
<accession>A0A1G7TMT9</accession>
<evidence type="ECO:0000313" key="2">
    <source>
        <dbReference type="Proteomes" id="UP000199203"/>
    </source>
</evidence>
<reference evidence="2" key="1">
    <citation type="submission" date="2016-10" db="EMBL/GenBank/DDBJ databases">
        <authorList>
            <person name="Varghese N."/>
            <person name="Submissions S."/>
        </authorList>
    </citation>
    <scope>NUCLEOTIDE SEQUENCE [LARGE SCALE GENOMIC DNA]</scope>
    <source>
        <strain evidence="2">DSM 19684</strain>
    </source>
</reference>
<dbReference type="Proteomes" id="UP000199203">
    <property type="component" value="Unassembled WGS sequence"/>
</dbReference>
<keyword evidence="2" id="KW-1185">Reference proteome</keyword>
<dbReference type="RefSeq" id="WP_089874411.1">
    <property type="nucleotide sequence ID" value="NZ_FNBH01000004.1"/>
</dbReference>
<sequence>MIKLSRFLENNELSEYEKKIYIEEHILVENIFNDYINDFTIADDSEKIENIIKFYNLFTYDTDNEIGKFIRKKIYDFYIDHINELIINRKDSIIYLLLDLFYCDSQLFPNKNNNTEFLDKSYPILLLSTEDYSSLISVASIRLISIIGSENNLYYLQKYVRDMPDGIYIDEVKEELENLI</sequence>
<gene>
    <name evidence="1" type="ORF">SAMN05421825_3169</name>
</gene>
<dbReference type="EMBL" id="FNBH01000004">
    <property type="protein sequence ID" value="SDG36663.1"/>
    <property type="molecule type" value="Genomic_DNA"/>
</dbReference>
<dbReference type="AlphaFoldDB" id="A0A1G7TMT9"/>
<organism evidence="1 2">
    <name type="scientific">Epilithonimonas hungarica</name>
    <dbReference type="NCBI Taxonomy" id="454006"/>
    <lineage>
        <taxon>Bacteria</taxon>
        <taxon>Pseudomonadati</taxon>
        <taxon>Bacteroidota</taxon>
        <taxon>Flavobacteriia</taxon>
        <taxon>Flavobacteriales</taxon>
        <taxon>Weeksellaceae</taxon>
        <taxon>Chryseobacterium group</taxon>
        <taxon>Epilithonimonas</taxon>
    </lineage>
</organism>
<evidence type="ECO:0000313" key="1">
    <source>
        <dbReference type="EMBL" id="SDG36663.1"/>
    </source>
</evidence>
<proteinExistence type="predicted"/>